<accession>A0A4Q1RI13</accession>
<dbReference type="AlphaFoldDB" id="A0A4Q1RI13"/>
<reference evidence="1 2" key="1">
    <citation type="submission" date="2019-01" db="EMBL/GenBank/DDBJ databases">
        <title>Blautia sp. nov. KGMB01111 isolated human feces.</title>
        <authorList>
            <person name="Park J.-E."/>
            <person name="Kim J.-S."/>
            <person name="Park S.-H."/>
        </authorList>
    </citation>
    <scope>NUCLEOTIDE SEQUENCE [LARGE SCALE GENOMIC DNA]</scope>
    <source>
        <strain evidence="1 2">KGMB01111</strain>
    </source>
</reference>
<dbReference type="InterPro" id="IPR036390">
    <property type="entry name" value="WH_DNA-bd_sf"/>
</dbReference>
<comment type="caution">
    <text evidence="1">The sequence shown here is derived from an EMBL/GenBank/DDBJ whole genome shotgun (WGS) entry which is preliminary data.</text>
</comment>
<dbReference type="OrthoDB" id="8659436at2"/>
<proteinExistence type="predicted"/>
<protein>
    <submittedName>
        <fullName evidence="1">Fur family transcriptional regulator</fullName>
    </submittedName>
</protein>
<evidence type="ECO:0000313" key="2">
    <source>
        <dbReference type="Proteomes" id="UP000290106"/>
    </source>
</evidence>
<name>A0A4Q1RI13_9FIRM</name>
<dbReference type="Pfam" id="PF01475">
    <property type="entry name" value="FUR"/>
    <property type="match status" value="1"/>
</dbReference>
<dbReference type="InterPro" id="IPR036388">
    <property type="entry name" value="WH-like_DNA-bd_sf"/>
</dbReference>
<evidence type="ECO:0000313" key="1">
    <source>
        <dbReference type="EMBL" id="RXS75327.1"/>
    </source>
</evidence>
<gene>
    <name evidence="1" type="ORF">ETP43_08910</name>
</gene>
<dbReference type="SUPFAM" id="SSF46785">
    <property type="entry name" value="Winged helix' DNA-binding domain"/>
    <property type="match status" value="1"/>
</dbReference>
<dbReference type="GO" id="GO:0003700">
    <property type="term" value="F:DNA-binding transcription factor activity"/>
    <property type="evidence" value="ECO:0007669"/>
    <property type="project" value="InterPro"/>
</dbReference>
<dbReference type="RefSeq" id="WP_129257805.1">
    <property type="nucleotide sequence ID" value="NZ_SDKC01000001.1"/>
</dbReference>
<sequence length="141" mass="16223">MQKEPKSIIISKLRERGCRITRQRRIILDIILDEDCSCCKEIYYKACKQDPSIGAATVYRMVNTLEEIGVINRKNMYKFTGNADDEEMECVPYCRMELDDGTVLQLSDRKFRQVLTCGLESCGYMTGKRIVKYTNNPGQAS</sequence>
<dbReference type="Gene3D" id="1.10.10.10">
    <property type="entry name" value="Winged helix-like DNA-binding domain superfamily/Winged helix DNA-binding domain"/>
    <property type="match status" value="1"/>
</dbReference>
<dbReference type="EMBL" id="SDKC01000001">
    <property type="protein sequence ID" value="RXS75327.1"/>
    <property type="molecule type" value="Genomic_DNA"/>
</dbReference>
<keyword evidence="2" id="KW-1185">Reference proteome</keyword>
<dbReference type="Proteomes" id="UP000290106">
    <property type="component" value="Unassembled WGS sequence"/>
</dbReference>
<dbReference type="InterPro" id="IPR002481">
    <property type="entry name" value="FUR"/>
</dbReference>
<organism evidence="1 2">
    <name type="scientific">Blautia faecicola</name>
    <dbReference type="NCBI Taxonomy" id="2509240"/>
    <lineage>
        <taxon>Bacteria</taxon>
        <taxon>Bacillati</taxon>
        <taxon>Bacillota</taxon>
        <taxon>Clostridia</taxon>
        <taxon>Lachnospirales</taxon>
        <taxon>Lachnospiraceae</taxon>
        <taxon>Blautia</taxon>
    </lineage>
</organism>